<keyword evidence="1" id="KW-0732">Signal</keyword>
<reference evidence="3" key="1">
    <citation type="submission" date="2011-06" db="EMBL/GenBank/DDBJ databases">
        <title>Complete genome sequence of Paenibacillus mucilaginosus KNP414.</title>
        <authorList>
            <person name="Wang J."/>
            <person name="Hu S."/>
            <person name="Hu X."/>
            <person name="Zhang B."/>
            <person name="Dong D."/>
            <person name="Zhang S."/>
            <person name="Zhao K."/>
            <person name="Wu D."/>
        </authorList>
    </citation>
    <scope>NUCLEOTIDE SEQUENCE [LARGE SCALE GENOMIC DNA]</scope>
    <source>
        <strain evidence="3">KNP414</strain>
    </source>
</reference>
<accession>F8FEB2</accession>
<dbReference type="Proteomes" id="UP000006620">
    <property type="component" value="Chromosome"/>
</dbReference>
<protein>
    <submittedName>
        <fullName evidence="2">Uncharacterized protein</fullName>
    </submittedName>
</protein>
<evidence type="ECO:0000313" key="3">
    <source>
        <dbReference type="Proteomes" id="UP000006620"/>
    </source>
</evidence>
<dbReference type="RefSeq" id="WP_013919657.1">
    <property type="nucleotide sequence ID" value="NC_015690.1"/>
</dbReference>
<feature type="chain" id="PRO_5003377014" evidence="1">
    <location>
        <begin position="36"/>
        <end position="364"/>
    </location>
</feature>
<evidence type="ECO:0000313" key="2">
    <source>
        <dbReference type="EMBL" id="AEI44511.1"/>
    </source>
</evidence>
<reference evidence="2 3" key="2">
    <citation type="journal article" date="2013" name="Genome Announc.">
        <title>Genome Sequence of Growth-Improving Paenibacillus mucilaginosus Strain KNP414.</title>
        <authorList>
            <person name="Lu J.J."/>
            <person name="Wang J.F."/>
            <person name="Hu X.F."/>
        </authorList>
    </citation>
    <scope>NUCLEOTIDE SEQUENCE [LARGE SCALE GENOMIC DNA]</scope>
    <source>
        <strain evidence="2 3">KNP414</strain>
    </source>
</reference>
<dbReference type="HOGENOM" id="CLU_049145_0_0_9"/>
<proteinExistence type="predicted"/>
<dbReference type="KEGG" id="pms:KNP414_05987"/>
<dbReference type="EMBL" id="CP002869">
    <property type="protein sequence ID" value="AEI44511.1"/>
    <property type="molecule type" value="Genomic_DNA"/>
</dbReference>
<dbReference type="PATRIC" id="fig|1036673.3.peg.5571"/>
<gene>
    <name evidence="2" type="ordered locus">KNP414_05987</name>
</gene>
<organism evidence="2 3">
    <name type="scientific">Paenibacillus mucilaginosus (strain KNP414)</name>
    <dbReference type="NCBI Taxonomy" id="1036673"/>
    <lineage>
        <taxon>Bacteria</taxon>
        <taxon>Bacillati</taxon>
        <taxon>Bacillota</taxon>
        <taxon>Bacilli</taxon>
        <taxon>Bacillales</taxon>
        <taxon>Paenibacillaceae</taxon>
        <taxon>Paenibacillus</taxon>
    </lineage>
</organism>
<dbReference type="AlphaFoldDB" id="F8FEB2"/>
<evidence type="ECO:0000256" key="1">
    <source>
        <dbReference type="SAM" id="SignalP"/>
    </source>
</evidence>
<sequence>MLKKFRKPMMRSALLCSCVFLAAAGVLQPAGTASAAMSADSQAKLAGYWSPILYQDVGGKPEGDIPTTVNFDGDWSGTNNWENIGQYGRGLKALYPNTYWSLVESETHYFIGYNFFYATHDPQTSFGDHENDMEGIMLVVRKPGVKRKDGTTVTQPSGELELALMPRHAKLGMFAPTNTAIQYKPGMSSVYYDGTFTTEANTTGTHIRVYSAQNDAPLTDSEGDFGHALKAYNSAGAEGDTGFIFHWGGSGSSAVNMNASGTANWDNYMSDFVESKRMYFGLIPMESSIWTLRNNMTLNLWASYGTFKGDTGRADAANAPWGWSFEGYRDLGGGTMLIDPAAFVDALFDDLGPFSKVYLTNAYK</sequence>
<feature type="signal peptide" evidence="1">
    <location>
        <begin position="1"/>
        <end position="35"/>
    </location>
</feature>
<name>F8FEB2_PAEMK</name>